<keyword evidence="2" id="KW-0548">Nucleotidyltransferase</keyword>
<dbReference type="PANTHER" id="PTHR37984:SF7">
    <property type="entry name" value="INTEGRASE CATALYTIC DOMAIN-CONTAINING PROTEIN"/>
    <property type="match status" value="1"/>
</dbReference>
<sequence>MKYETATVNFVKKKKNPNQLKKSSQGISKSTIHITLKDNSVPVIQPPSRIPLGLQPKLKSTLNNLEKEGIVSKVNKPTDWVQSLVIVEKPNGNLRLCLDPRDLNKVIKREHYQIPCIDNIISKLEGKKIFSVEDLKDGFGHVPLDEVCSEICTFNTPFGSASDEIVIQCDSSKDGLGSCLIQKGQSVSFVSRSLTNSEKNYAQTEKELLAIVFSIAKYHNFVCGRKVAVQSDYKPLMTIVKKPMHKISSRNKE</sequence>
<protein>
    <submittedName>
        <fullName evidence="8">Retrovirus-related Pol polyprotein from transposon 297</fullName>
    </submittedName>
</protein>
<comment type="caution">
    <text evidence="8">The sequence shown here is derived from an EMBL/GenBank/DDBJ whole genome shotgun (WGS) entry which is preliminary data.</text>
</comment>
<keyword evidence="6" id="KW-0695">RNA-directed DNA polymerase</keyword>
<dbReference type="GO" id="GO:0004519">
    <property type="term" value="F:endonuclease activity"/>
    <property type="evidence" value="ECO:0007669"/>
    <property type="project" value="UniProtKB-KW"/>
</dbReference>
<accession>A0A8X6PV91</accession>
<proteinExistence type="predicted"/>
<dbReference type="Proteomes" id="UP000887013">
    <property type="component" value="Unassembled WGS sequence"/>
</dbReference>
<evidence type="ECO:0000256" key="3">
    <source>
        <dbReference type="ARBA" id="ARBA00022722"/>
    </source>
</evidence>
<dbReference type="PANTHER" id="PTHR37984">
    <property type="entry name" value="PROTEIN CBG26694"/>
    <property type="match status" value="1"/>
</dbReference>
<dbReference type="SUPFAM" id="SSF56672">
    <property type="entry name" value="DNA/RNA polymerases"/>
    <property type="match status" value="1"/>
</dbReference>
<dbReference type="InterPro" id="IPR043502">
    <property type="entry name" value="DNA/RNA_pol_sf"/>
</dbReference>
<dbReference type="GO" id="GO:0016787">
    <property type="term" value="F:hydrolase activity"/>
    <property type="evidence" value="ECO:0007669"/>
    <property type="project" value="UniProtKB-KW"/>
</dbReference>
<dbReference type="GO" id="GO:0003964">
    <property type="term" value="F:RNA-directed DNA polymerase activity"/>
    <property type="evidence" value="ECO:0007669"/>
    <property type="project" value="UniProtKB-KW"/>
</dbReference>
<dbReference type="FunFam" id="3.10.20.370:FF:000001">
    <property type="entry name" value="Retrovirus-related Pol polyprotein from transposon 17.6-like protein"/>
    <property type="match status" value="1"/>
</dbReference>
<organism evidence="8 9">
    <name type="scientific">Nephila pilipes</name>
    <name type="common">Giant wood spider</name>
    <name type="synonym">Nephila maculata</name>
    <dbReference type="NCBI Taxonomy" id="299642"/>
    <lineage>
        <taxon>Eukaryota</taxon>
        <taxon>Metazoa</taxon>
        <taxon>Ecdysozoa</taxon>
        <taxon>Arthropoda</taxon>
        <taxon>Chelicerata</taxon>
        <taxon>Arachnida</taxon>
        <taxon>Araneae</taxon>
        <taxon>Araneomorphae</taxon>
        <taxon>Entelegynae</taxon>
        <taxon>Araneoidea</taxon>
        <taxon>Nephilidae</taxon>
        <taxon>Nephila</taxon>
    </lineage>
</organism>
<keyword evidence="5" id="KW-0378">Hydrolase</keyword>
<keyword evidence="9" id="KW-1185">Reference proteome</keyword>
<evidence type="ECO:0000313" key="9">
    <source>
        <dbReference type="Proteomes" id="UP000887013"/>
    </source>
</evidence>
<dbReference type="AlphaFoldDB" id="A0A8X6PV91"/>
<dbReference type="OrthoDB" id="7698356at2759"/>
<evidence type="ECO:0000256" key="5">
    <source>
        <dbReference type="ARBA" id="ARBA00022801"/>
    </source>
</evidence>
<dbReference type="Gene3D" id="3.10.10.10">
    <property type="entry name" value="HIV Type 1 Reverse Transcriptase, subunit A, domain 1"/>
    <property type="match status" value="1"/>
</dbReference>
<feature type="domain" description="Reverse transcriptase RNase H-like" evidence="7">
    <location>
        <begin position="162"/>
        <end position="243"/>
    </location>
</feature>
<evidence type="ECO:0000256" key="1">
    <source>
        <dbReference type="ARBA" id="ARBA00022679"/>
    </source>
</evidence>
<keyword evidence="4" id="KW-0255">Endonuclease</keyword>
<dbReference type="EMBL" id="BMAW01074179">
    <property type="protein sequence ID" value="GFT91034.1"/>
    <property type="molecule type" value="Genomic_DNA"/>
</dbReference>
<reference evidence="8" key="1">
    <citation type="submission" date="2020-08" db="EMBL/GenBank/DDBJ databases">
        <title>Multicomponent nature underlies the extraordinary mechanical properties of spider dragline silk.</title>
        <authorList>
            <person name="Kono N."/>
            <person name="Nakamura H."/>
            <person name="Mori M."/>
            <person name="Yoshida Y."/>
            <person name="Ohtoshi R."/>
            <person name="Malay A.D."/>
            <person name="Moran D.A.P."/>
            <person name="Tomita M."/>
            <person name="Numata K."/>
            <person name="Arakawa K."/>
        </authorList>
    </citation>
    <scope>NUCLEOTIDE SEQUENCE</scope>
</reference>
<evidence type="ECO:0000256" key="6">
    <source>
        <dbReference type="ARBA" id="ARBA00022918"/>
    </source>
</evidence>
<keyword evidence="1" id="KW-0808">Transferase</keyword>
<keyword evidence="3" id="KW-0540">Nuclease</keyword>
<evidence type="ECO:0000256" key="4">
    <source>
        <dbReference type="ARBA" id="ARBA00022759"/>
    </source>
</evidence>
<dbReference type="FunFam" id="3.10.10.10:FF:000003">
    <property type="entry name" value="Retrovirus-related Pol polyprotein from transposon 297-like Protein"/>
    <property type="match status" value="1"/>
</dbReference>
<dbReference type="InterPro" id="IPR043128">
    <property type="entry name" value="Rev_trsase/Diguanyl_cyclase"/>
</dbReference>
<evidence type="ECO:0000259" key="7">
    <source>
        <dbReference type="Pfam" id="PF17917"/>
    </source>
</evidence>
<dbReference type="InterPro" id="IPR041373">
    <property type="entry name" value="RT_RNaseH"/>
</dbReference>
<evidence type="ECO:0000313" key="8">
    <source>
        <dbReference type="EMBL" id="GFT91034.1"/>
    </source>
</evidence>
<gene>
    <name evidence="8" type="primary">pol_3677</name>
    <name evidence="8" type="ORF">NPIL_15711</name>
</gene>
<evidence type="ECO:0000256" key="2">
    <source>
        <dbReference type="ARBA" id="ARBA00022695"/>
    </source>
</evidence>
<dbReference type="InterPro" id="IPR050951">
    <property type="entry name" value="Retrovirus_Pol_polyprotein"/>
</dbReference>
<dbReference type="Pfam" id="PF17917">
    <property type="entry name" value="RT_RNaseH"/>
    <property type="match status" value="1"/>
</dbReference>
<dbReference type="Gene3D" id="3.30.70.270">
    <property type="match status" value="1"/>
</dbReference>
<name>A0A8X6PV91_NEPPI</name>